<evidence type="ECO:0000256" key="6">
    <source>
        <dbReference type="SAM" id="MobiDB-lite"/>
    </source>
</evidence>
<gene>
    <name evidence="8" type="ORF">AYI70_g2469</name>
</gene>
<comment type="similarity">
    <text evidence="3 5">Belongs to the IPI1/TEX10 family.</text>
</comment>
<dbReference type="OrthoDB" id="361362at2759"/>
<feature type="compositionally biased region" description="Basic residues" evidence="6">
    <location>
        <begin position="1"/>
        <end position="11"/>
    </location>
</feature>
<dbReference type="Proteomes" id="UP000187283">
    <property type="component" value="Unassembled WGS sequence"/>
</dbReference>
<comment type="subunit">
    <text evidence="5">Component of the RIX1 complex.</text>
</comment>
<accession>A0A1R1Y891</accession>
<dbReference type="InterPro" id="IPR011989">
    <property type="entry name" value="ARM-like"/>
</dbReference>
<keyword evidence="5" id="KW-0690">Ribosome biogenesis</keyword>
<dbReference type="InterPro" id="IPR024679">
    <property type="entry name" value="Ipi1_N"/>
</dbReference>
<dbReference type="EMBL" id="LSSN01000607">
    <property type="protein sequence ID" value="OMJ23090.1"/>
    <property type="molecule type" value="Genomic_DNA"/>
</dbReference>
<evidence type="ECO:0000256" key="2">
    <source>
        <dbReference type="ARBA" id="ARBA00004123"/>
    </source>
</evidence>
<dbReference type="GO" id="GO:0120330">
    <property type="term" value="C:rixosome complex"/>
    <property type="evidence" value="ECO:0007669"/>
    <property type="project" value="UniProtKB-UniRule"/>
</dbReference>
<keyword evidence="9" id="KW-1185">Reference proteome</keyword>
<evidence type="ECO:0000313" key="9">
    <source>
        <dbReference type="Proteomes" id="UP000187283"/>
    </source>
</evidence>
<evidence type="ECO:0000256" key="4">
    <source>
        <dbReference type="ARBA" id="ARBA00023242"/>
    </source>
</evidence>
<feature type="region of interest" description="Disordered" evidence="6">
    <location>
        <begin position="1"/>
        <end position="32"/>
    </location>
</feature>
<dbReference type="PANTHER" id="PTHR16056:SF2">
    <property type="entry name" value="TESTIS-EXPRESSED PROTEIN 10"/>
    <property type="match status" value="1"/>
</dbReference>
<evidence type="ECO:0000256" key="5">
    <source>
        <dbReference type="RuleBase" id="RU368021"/>
    </source>
</evidence>
<feature type="domain" description="Pre-rRNA-processing protein Ipi1 N-terminal" evidence="7">
    <location>
        <begin position="140"/>
        <end position="182"/>
    </location>
</feature>
<dbReference type="GO" id="GO:0006364">
    <property type="term" value="P:rRNA processing"/>
    <property type="evidence" value="ECO:0007669"/>
    <property type="project" value="UniProtKB-UniRule"/>
</dbReference>
<evidence type="ECO:0000256" key="3">
    <source>
        <dbReference type="ARBA" id="ARBA00006427"/>
    </source>
</evidence>
<sequence>MPKASKKKKTQKAQDFKKVKLKVGKKRPTNDNFTDTSFKTKAVTLSTQSVSVDKDSLLTTSNNRSLPDLLSKAKHYSPSVRKDALIGLIEILTTHNSLIKTDLESLINASCKRIIDDDINVRKANLDFTKLLYQLCELSEIATFADLHAVFVLTGLSHIQEDIRQDSLKFLDILVDYVPSQIKPYGNNSRHGLLFSLSKFLQVLFGNFSKNGSGISPKLNSLHADVDFPPYSTNFCVLPNLYSQNLIENTDFKNLNLFGEQSHLKSSEQKSLVGENTSLYNNDPNFKMAMDLLLNIFSFLEATWIETAPALFNLSHDASNLKKRFKGKAKVNVLEIRIISVVLKIVSSIWESTSDASFMSETFEFVTYYNETKVQNKAILPGCNRSSIFKFRKH</sequence>
<evidence type="ECO:0000256" key="1">
    <source>
        <dbReference type="ARBA" id="ARBA00002355"/>
    </source>
</evidence>
<dbReference type="GO" id="GO:0005634">
    <property type="term" value="C:nucleus"/>
    <property type="evidence" value="ECO:0007669"/>
    <property type="project" value="UniProtKB-SubCell"/>
</dbReference>
<comment type="function">
    <text evidence="1 5">Component of the RIX1 complex required for processing of ITS2 sequences from 35S pre-rRNA.</text>
</comment>
<dbReference type="Gene3D" id="1.25.10.10">
    <property type="entry name" value="Leucine-rich Repeat Variant"/>
    <property type="match status" value="1"/>
</dbReference>
<comment type="subcellular location">
    <subcellularLocation>
        <location evidence="2 5">Nucleus</location>
    </subcellularLocation>
</comment>
<dbReference type="PANTHER" id="PTHR16056">
    <property type="entry name" value="REGULATOR OF MICROTUBULE DYNAMICS PROTEIN"/>
    <property type="match status" value="1"/>
</dbReference>
<name>A0A1R1Y891_9FUNG</name>
<dbReference type="InterPro" id="IPR016024">
    <property type="entry name" value="ARM-type_fold"/>
</dbReference>
<dbReference type="STRING" id="133412.A0A1R1Y891"/>
<evidence type="ECO:0000259" key="7">
    <source>
        <dbReference type="Pfam" id="PF12333"/>
    </source>
</evidence>
<keyword evidence="5" id="KW-0698">rRNA processing</keyword>
<protein>
    <recommendedName>
        <fullName evidence="5">Pre-rRNA-processing protein</fullName>
    </recommendedName>
</protein>
<dbReference type="SUPFAM" id="SSF48371">
    <property type="entry name" value="ARM repeat"/>
    <property type="match status" value="1"/>
</dbReference>
<dbReference type="Pfam" id="PF12333">
    <property type="entry name" value="Ipi1_N"/>
    <property type="match status" value="1"/>
</dbReference>
<dbReference type="AlphaFoldDB" id="A0A1R1Y891"/>
<evidence type="ECO:0000313" key="8">
    <source>
        <dbReference type="EMBL" id="OMJ23090.1"/>
    </source>
</evidence>
<comment type="caution">
    <text evidence="8">The sequence shown here is derived from an EMBL/GenBank/DDBJ whole genome shotgun (WGS) entry which is preliminary data.</text>
</comment>
<organism evidence="8 9">
    <name type="scientific">Smittium culicis</name>
    <dbReference type="NCBI Taxonomy" id="133412"/>
    <lineage>
        <taxon>Eukaryota</taxon>
        <taxon>Fungi</taxon>
        <taxon>Fungi incertae sedis</taxon>
        <taxon>Zoopagomycota</taxon>
        <taxon>Kickxellomycotina</taxon>
        <taxon>Harpellomycetes</taxon>
        <taxon>Harpellales</taxon>
        <taxon>Legeriomycetaceae</taxon>
        <taxon>Smittium</taxon>
    </lineage>
</organism>
<keyword evidence="4 5" id="KW-0539">Nucleus</keyword>
<reference evidence="8 9" key="1">
    <citation type="submission" date="2017-01" db="EMBL/GenBank/DDBJ databases">
        <authorList>
            <person name="Mah S.A."/>
            <person name="Swanson W.J."/>
            <person name="Moy G.W."/>
            <person name="Vacquier V.D."/>
        </authorList>
    </citation>
    <scope>NUCLEOTIDE SEQUENCE [LARGE SCALE GENOMIC DNA]</scope>
    <source>
        <strain evidence="8 9">GSMNP</strain>
    </source>
</reference>
<proteinExistence type="inferred from homology"/>